<dbReference type="RefSeq" id="WP_090705393.1">
    <property type="nucleotide sequence ID" value="NZ_FNHH01000018.1"/>
</dbReference>
<dbReference type="PANTHER" id="PTHR19328:SF13">
    <property type="entry name" value="HIPL1 PROTEIN"/>
    <property type="match status" value="1"/>
</dbReference>
<dbReference type="EMBL" id="FNHH01000018">
    <property type="protein sequence ID" value="SDM65104.1"/>
    <property type="molecule type" value="Genomic_DNA"/>
</dbReference>
<dbReference type="STRING" id="990371.SAMN05421813_11850"/>
<dbReference type="GO" id="GO:0009055">
    <property type="term" value="F:electron transfer activity"/>
    <property type="evidence" value="ECO:0007669"/>
    <property type="project" value="InterPro"/>
</dbReference>
<evidence type="ECO:0000256" key="5">
    <source>
        <dbReference type="SAM" id="Phobius"/>
    </source>
</evidence>
<feature type="transmembrane region" description="Helical" evidence="5">
    <location>
        <begin position="5"/>
        <end position="21"/>
    </location>
</feature>
<evidence type="ECO:0000313" key="7">
    <source>
        <dbReference type="EMBL" id="SDM65104.1"/>
    </source>
</evidence>
<dbReference type="InterPro" id="IPR009056">
    <property type="entry name" value="Cyt_c-like_dom"/>
</dbReference>
<keyword evidence="3 4" id="KW-0408">Iron</keyword>
<dbReference type="Gene3D" id="2.120.10.30">
    <property type="entry name" value="TolB, C-terminal domain"/>
    <property type="match status" value="1"/>
</dbReference>
<organism evidence="7 8">
    <name type="scientific">Daejeonella rubra</name>
    <dbReference type="NCBI Taxonomy" id="990371"/>
    <lineage>
        <taxon>Bacteria</taxon>
        <taxon>Pseudomonadati</taxon>
        <taxon>Bacteroidota</taxon>
        <taxon>Sphingobacteriia</taxon>
        <taxon>Sphingobacteriales</taxon>
        <taxon>Sphingobacteriaceae</taxon>
        <taxon>Daejeonella</taxon>
    </lineage>
</organism>
<gene>
    <name evidence="7" type="ORF">SAMN05421813_11850</name>
</gene>
<feature type="domain" description="Cytochrome c" evidence="6">
    <location>
        <begin position="392"/>
        <end position="481"/>
    </location>
</feature>
<dbReference type="InterPro" id="IPR011042">
    <property type="entry name" value="6-blade_b-propeller_TolB-like"/>
</dbReference>
<dbReference type="Proteomes" id="UP000199226">
    <property type="component" value="Unassembled WGS sequence"/>
</dbReference>
<evidence type="ECO:0000313" key="8">
    <source>
        <dbReference type="Proteomes" id="UP000199226"/>
    </source>
</evidence>
<evidence type="ECO:0000256" key="4">
    <source>
        <dbReference type="PROSITE-ProRule" id="PRU00433"/>
    </source>
</evidence>
<dbReference type="Gene3D" id="1.10.760.10">
    <property type="entry name" value="Cytochrome c-like domain"/>
    <property type="match status" value="1"/>
</dbReference>
<evidence type="ECO:0000256" key="1">
    <source>
        <dbReference type="ARBA" id="ARBA00022617"/>
    </source>
</evidence>
<dbReference type="PROSITE" id="PS51007">
    <property type="entry name" value="CYTC"/>
    <property type="match status" value="1"/>
</dbReference>
<dbReference type="OrthoDB" id="9770043at2"/>
<keyword evidence="2 4" id="KW-0479">Metal-binding</keyword>
<keyword evidence="1 4" id="KW-0349">Heme</keyword>
<dbReference type="InterPro" id="IPR011041">
    <property type="entry name" value="Quinoprot_gluc/sorb_DH_b-prop"/>
</dbReference>
<evidence type="ECO:0000256" key="2">
    <source>
        <dbReference type="ARBA" id="ARBA00022723"/>
    </source>
</evidence>
<protein>
    <submittedName>
        <fullName evidence="7">Glucose/arabinose dehydrogenase, beta-propeller fold</fullName>
    </submittedName>
</protein>
<dbReference type="InterPro" id="IPR036909">
    <property type="entry name" value="Cyt_c-like_dom_sf"/>
</dbReference>
<keyword evidence="5" id="KW-1133">Transmembrane helix</keyword>
<keyword evidence="5" id="KW-0812">Transmembrane</keyword>
<dbReference type="Pfam" id="PF07995">
    <property type="entry name" value="GSDH"/>
    <property type="match status" value="1"/>
</dbReference>
<keyword evidence="8" id="KW-1185">Reference proteome</keyword>
<proteinExistence type="predicted"/>
<dbReference type="GO" id="GO:0020037">
    <property type="term" value="F:heme binding"/>
    <property type="evidence" value="ECO:0007669"/>
    <property type="project" value="InterPro"/>
</dbReference>
<evidence type="ECO:0000256" key="3">
    <source>
        <dbReference type="ARBA" id="ARBA00023004"/>
    </source>
</evidence>
<sequence length="502" mass="55702">MKYIFLNFVLAIGIFGYFFVLPESKIKDQPKDIKQVSTEVKTVARNLSVPWEIAWGPDNKIWIAEQHGLISRIDPLTGKKEILLKLNDVWQLRTTGLLGMALHSDMKKNPYVFLDYTIEKDKKKYSRLVRYTWAKDTLLNAKVLMEIPAALGHNGSRIVVNKGLVYWATGDAMSMVDSQDPKTPNGKILRMNSDGSVPADNPMKGNPVWAWGFRNIQGMVFSNSGQLYTSEHGDTNDDEVNLINKSRNYGWPTVQGFAESVAETSFKGLNSTVDPLKAWTPTIGPAGLDYYSSDKISGLKNSLLLVSLKGKSLRALKLDNEGKKILAEDIYFENKFGRIRDLCVSPAGDIYLATSNRDWNPVAGFPLPEDDRIIKISNLSKSDPQNSLSSMAAGSKAETLYLQYCASCHKENGLGVKGTFPSLQNSQTVVLNPKELIKKVLMGSTGPATINGVTYDSAMPSFAFMKDEDLLDILTYIRSMGSSHAIPIKPELVKQVRSSLNK</sequence>
<keyword evidence="5" id="KW-0472">Membrane</keyword>
<evidence type="ECO:0000259" key="6">
    <source>
        <dbReference type="PROSITE" id="PS51007"/>
    </source>
</evidence>
<reference evidence="8" key="1">
    <citation type="submission" date="2016-10" db="EMBL/GenBank/DDBJ databases">
        <authorList>
            <person name="Varghese N."/>
            <person name="Submissions S."/>
        </authorList>
    </citation>
    <scope>NUCLEOTIDE SEQUENCE [LARGE SCALE GENOMIC DNA]</scope>
    <source>
        <strain evidence="8">DSM 24536</strain>
    </source>
</reference>
<dbReference type="GO" id="GO:0046872">
    <property type="term" value="F:metal ion binding"/>
    <property type="evidence" value="ECO:0007669"/>
    <property type="project" value="UniProtKB-KW"/>
</dbReference>
<dbReference type="SUPFAM" id="SSF50952">
    <property type="entry name" value="Soluble quinoprotein glucose dehydrogenase"/>
    <property type="match status" value="1"/>
</dbReference>
<dbReference type="Pfam" id="PF00034">
    <property type="entry name" value="Cytochrom_C"/>
    <property type="match status" value="1"/>
</dbReference>
<dbReference type="PANTHER" id="PTHR19328">
    <property type="entry name" value="HEDGEHOG-INTERACTING PROTEIN"/>
    <property type="match status" value="1"/>
</dbReference>
<name>A0A1G9UYQ2_9SPHI</name>
<accession>A0A1G9UYQ2</accession>
<dbReference type="SUPFAM" id="SSF46626">
    <property type="entry name" value="Cytochrome c"/>
    <property type="match status" value="1"/>
</dbReference>
<dbReference type="InterPro" id="IPR012938">
    <property type="entry name" value="Glc/Sorbosone_DH"/>
</dbReference>
<dbReference type="AlphaFoldDB" id="A0A1G9UYQ2"/>